<dbReference type="EMBL" id="JADCNL010000001">
    <property type="protein sequence ID" value="KAG0498333.1"/>
    <property type="molecule type" value="Genomic_DNA"/>
</dbReference>
<dbReference type="InterPro" id="IPR040320">
    <property type="entry name" value="At4g37920-like"/>
</dbReference>
<accession>A0A835S6M2</accession>
<dbReference type="GO" id="GO:0009535">
    <property type="term" value="C:chloroplast thylakoid membrane"/>
    <property type="evidence" value="ECO:0007669"/>
    <property type="project" value="TreeGrafter"/>
</dbReference>
<reference evidence="1 2" key="1">
    <citation type="journal article" date="2020" name="Nat. Food">
        <title>A phased Vanilla planifolia genome enables genetic improvement of flavour and production.</title>
        <authorList>
            <person name="Hasing T."/>
            <person name="Tang H."/>
            <person name="Brym M."/>
            <person name="Khazi F."/>
            <person name="Huang T."/>
            <person name="Chambers A.H."/>
        </authorList>
    </citation>
    <scope>NUCLEOTIDE SEQUENCE [LARGE SCALE GENOMIC DNA]</scope>
    <source>
        <tissue evidence="1">Leaf</tissue>
    </source>
</reference>
<gene>
    <name evidence="1" type="ORF">HPP92_003024</name>
</gene>
<evidence type="ECO:0000313" key="2">
    <source>
        <dbReference type="Proteomes" id="UP000636800"/>
    </source>
</evidence>
<dbReference type="PANTHER" id="PTHR31755">
    <property type="entry name" value="FOLATE RECEPTOR-LIKE"/>
    <property type="match status" value="1"/>
</dbReference>
<dbReference type="GO" id="GO:0009941">
    <property type="term" value="C:chloroplast envelope"/>
    <property type="evidence" value="ECO:0007669"/>
    <property type="project" value="TreeGrafter"/>
</dbReference>
<dbReference type="PANTHER" id="PTHR31755:SF2">
    <property type="entry name" value="OS08G0320800 PROTEIN"/>
    <property type="match status" value="1"/>
</dbReference>
<name>A0A835S6M2_VANPL</name>
<comment type="caution">
    <text evidence="1">The sequence shown here is derived from an EMBL/GenBank/DDBJ whole genome shotgun (WGS) entry which is preliminary data.</text>
</comment>
<protein>
    <submittedName>
        <fullName evidence="1">Uncharacterized protein</fullName>
    </submittedName>
</protein>
<dbReference type="AlphaFoldDB" id="A0A835S6M2"/>
<dbReference type="OrthoDB" id="3789372at2759"/>
<proteinExistence type="predicted"/>
<sequence>MPHRSAAAEATTTKLGMNAECSSSKACKHQVGKKVAQAANRVQSTAGRRPANIFLASGAKCSASSSTIALGLRRRGEKAPFVKSSVIACAAYMEKVDEHVEVEVAKGYNMTQFCDKMIEYFMHEKPQTKEWGKLLVFREEWKKYRESFFDRCKARADSEKDPSMKKKVDEEVENNTDLLKEIQDHPLDLNAIVARRRKDFSGDFFRFLNTLAETYDGLEDRDGMVRLAARSLSAVRVYDCAMENLDTLEAAQSKFDDILSCSSLEAASDKINKLAKAKELDSSLILLINRAWAAAKDSTTMRNEVKDIMYHIYKVTRKALKSMAPPEIKLLKYLLNMADPEERFTALATAFSPGDGHDVKDANALYTTPKELHKWIKMMLDAYQLNKQETDLVEARQMSDPMVIQRLFVLKETIEQEYMKQNNVLDEKDEEFKTEPESVD</sequence>
<organism evidence="1 2">
    <name type="scientific">Vanilla planifolia</name>
    <name type="common">Vanilla</name>
    <dbReference type="NCBI Taxonomy" id="51239"/>
    <lineage>
        <taxon>Eukaryota</taxon>
        <taxon>Viridiplantae</taxon>
        <taxon>Streptophyta</taxon>
        <taxon>Embryophyta</taxon>
        <taxon>Tracheophyta</taxon>
        <taxon>Spermatophyta</taxon>
        <taxon>Magnoliopsida</taxon>
        <taxon>Liliopsida</taxon>
        <taxon>Asparagales</taxon>
        <taxon>Orchidaceae</taxon>
        <taxon>Vanilloideae</taxon>
        <taxon>Vanilleae</taxon>
        <taxon>Vanilla</taxon>
    </lineage>
</organism>
<dbReference type="Proteomes" id="UP000636800">
    <property type="component" value="Chromosome 1"/>
</dbReference>
<keyword evidence="2" id="KW-1185">Reference proteome</keyword>
<evidence type="ECO:0000313" key="1">
    <source>
        <dbReference type="EMBL" id="KAG0498333.1"/>
    </source>
</evidence>